<feature type="region of interest" description="Disordered" evidence="1">
    <location>
        <begin position="65"/>
        <end position="109"/>
    </location>
</feature>
<keyword evidence="2" id="KW-0732">Signal</keyword>
<gene>
    <name evidence="4" type="ORF">PY091_01745</name>
</gene>
<dbReference type="Gene3D" id="2.60.40.1120">
    <property type="entry name" value="Carboxypeptidase-like, regulatory domain"/>
    <property type="match status" value="1"/>
</dbReference>
<dbReference type="InterPro" id="IPR013784">
    <property type="entry name" value="Carb-bd-like_fold"/>
</dbReference>
<dbReference type="Pfam" id="PF14321">
    <property type="entry name" value="DUF4382"/>
    <property type="match status" value="1"/>
</dbReference>
<evidence type="ECO:0000256" key="1">
    <source>
        <dbReference type="SAM" id="MobiDB-lite"/>
    </source>
</evidence>
<dbReference type="SUPFAM" id="SSF49452">
    <property type="entry name" value="Starch-binding domain-like"/>
    <property type="match status" value="1"/>
</dbReference>
<keyword evidence="5" id="KW-1185">Reference proteome</keyword>
<name>A0ABT5XJ57_9FLAO</name>
<feature type="chain" id="PRO_5045998256" evidence="2">
    <location>
        <begin position="24"/>
        <end position="334"/>
    </location>
</feature>
<dbReference type="RefSeq" id="WP_275648032.1">
    <property type="nucleotide sequence ID" value="NZ_JARFVA010000001.1"/>
</dbReference>
<comment type="caution">
    <text evidence="4">The sequence shown here is derived from an EMBL/GenBank/DDBJ whole genome shotgun (WGS) entry which is preliminary data.</text>
</comment>
<evidence type="ECO:0000259" key="3">
    <source>
        <dbReference type="Pfam" id="PF14321"/>
    </source>
</evidence>
<dbReference type="InterPro" id="IPR025491">
    <property type="entry name" value="DUF4382"/>
</dbReference>
<evidence type="ECO:0000313" key="5">
    <source>
        <dbReference type="Proteomes" id="UP001217083"/>
    </source>
</evidence>
<proteinExistence type="predicted"/>
<protein>
    <submittedName>
        <fullName evidence="4">DUF4382 domain-containing protein</fullName>
    </submittedName>
</protein>
<dbReference type="EMBL" id="JARFVA010000001">
    <property type="protein sequence ID" value="MDF0705919.1"/>
    <property type="molecule type" value="Genomic_DNA"/>
</dbReference>
<reference evidence="4 5" key="1">
    <citation type="submission" date="2023-03" db="EMBL/GenBank/DDBJ databases">
        <title>Muricauda XX sp. nov. and Muricauda XXX sp. nov., two novel species isolated from Okinawa Trough.</title>
        <authorList>
            <person name="Cao W."/>
            <person name="Deng X."/>
        </authorList>
    </citation>
    <scope>NUCLEOTIDE SEQUENCE [LARGE SCALE GENOMIC DNA]</scope>
    <source>
        <strain evidence="4 5">81s02</strain>
    </source>
</reference>
<accession>A0ABT5XJ57</accession>
<sequence>MRTKIFFSFLMAFALLIMSCSDGEGSGSAEGTGRLSVQLTDAPFPYDLLAEANVTVYKIEARLIDGDDSDDNSDDDSSDDDSSNDDSSDDSSSDDSNDDSDDDSDDDSYPYITLMEEEIEVNLLELTNGLTQELAEIDVPAGAYDLIRVYVKGVNVVLTDGTVYDLKVPSGDSSGIKVFIDPAITVTGGLSADLLLDFDVSRSFVAKGNLNTPAGVNGFNFKPVIKASNLSTSGTLAGNVSTVEEETSVALEGAQISVIAADTLNTTSFSDVDGNYAILGLKAGMYKVVAELDGYLASDTLDVQIDAANVTTQDFILEVDPDAATEEETTGDGN</sequence>
<evidence type="ECO:0000313" key="4">
    <source>
        <dbReference type="EMBL" id="MDF0705919.1"/>
    </source>
</evidence>
<feature type="signal peptide" evidence="2">
    <location>
        <begin position="1"/>
        <end position="23"/>
    </location>
</feature>
<dbReference type="Pfam" id="PF13620">
    <property type="entry name" value="CarboxypepD_reg"/>
    <property type="match status" value="1"/>
</dbReference>
<organism evidence="4 5">
    <name type="scientific">Flagellimonas okinawensis</name>
    <dbReference type="NCBI Taxonomy" id="3031324"/>
    <lineage>
        <taxon>Bacteria</taxon>
        <taxon>Pseudomonadati</taxon>
        <taxon>Bacteroidota</taxon>
        <taxon>Flavobacteriia</taxon>
        <taxon>Flavobacteriales</taxon>
        <taxon>Flavobacteriaceae</taxon>
        <taxon>Flagellimonas</taxon>
    </lineage>
</organism>
<feature type="compositionally biased region" description="Acidic residues" evidence="1">
    <location>
        <begin position="66"/>
        <end position="108"/>
    </location>
</feature>
<dbReference type="Proteomes" id="UP001217083">
    <property type="component" value="Unassembled WGS sequence"/>
</dbReference>
<feature type="domain" description="DUF4382" evidence="3">
    <location>
        <begin position="32"/>
        <end position="209"/>
    </location>
</feature>
<dbReference type="PROSITE" id="PS51257">
    <property type="entry name" value="PROKAR_LIPOPROTEIN"/>
    <property type="match status" value="1"/>
</dbReference>
<evidence type="ECO:0000256" key="2">
    <source>
        <dbReference type="SAM" id="SignalP"/>
    </source>
</evidence>